<feature type="compositionally biased region" description="Low complexity" evidence="1">
    <location>
        <begin position="379"/>
        <end position="402"/>
    </location>
</feature>
<reference evidence="2" key="1">
    <citation type="submission" date="2020-02" db="EMBL/GenBank/DDBJ databases">
        <authorList>
            <person name="Meier V. D."/>
        </authorList>
    </citation>
    <scope>NUCLEOTIDE SEQUENCE</scope>
    <source>
        <strain evidence="2">AVDCRST_MAG79</strain>
    </source>
</reference>
<feature type="compositionally biased region" description="Basic and acidic residues" evidence="1">
    <location>
        <begin position="274"/>
        <end position="285"/>
    </location>
</feature>
<dbReference type="EMBL" id="CADCWC010000228">
    <property type="protein sequence ID" value="CAA9537166.1"/>
    <property type="molecule type" value="Genomic_DNA"/>
</dbReference>
<dbReference type="AlphaFoldDB" id="A0A6J4U2R4"/>
<feature type="compositionally biased region" description="Low complexity" evidence="1">
    <location>
        <begin position="1"/>
        <end position="18"/>
    </location>
</feature>
<feature type="compositionally biased region" description="Basic residues" evidence="1">
    <location>
        <begin position="163"/>
        <end position="174"/>
    </location>
</feature>
<feature type="compositionally biased region" description="Basic and acidic residues" evidence="1">
    <location>
        <begin position="519"/>
        <end position="528"/>
    </location>
</feature>
<evidence type="ECO:0000256" key="1">
    <source>
        <dbReference type="SAM" id="MobiDB-lite"/>
    </source>
</evidence>
<feature type="non-terminal residue" evidence="2">
    <location>
        <position position="574"/>
    </location>
</feature>
<feature type="compositionally biased region" description="Basic and acidic residues" evidence="1">
    <location>
        <begin position="74"/>
        <end position="97"/>
    </location>
</feature>
<organism evidence="2">
    <name type="scientific">uncultured Thermoleophilia bacterium</name>
    <dbReference type="NCBI Taxonomy" id="1497501"/>
    <lineage>
        <taxon>Bacteria</taxon>
        <taxon>Bacillati</taxon>
        <taxon>Actinomycetota</taxon>
        <taxon>Thermoleophilia</taxon>
        <taxon>environmental samples</taxon>
    </lineage>
</organism>
<name>A0A6J4U2R4_9ACTN</name>
<feature type="compositionally biased region" description="Basic and acidic residues" evidence="1">
    <location>
        <begin position="190"/>
        <end position="213"/>
    </location>
</feature>
<feature type="compositionally biased region" description="Basic and acidic residues" evidence="1">
    <location>
        <begin position="312"/>
        <end position="322"/>
    </location>
</feature>
<gene>
    <name evidence="2" type="ORF">AVDCRST_MAG79-1487</name>
</gene>
<feature type="region of interest" description="Disordered" evidence="1">
    <location>
        <begin position="1"/>
        <end position="488"/>
    </location>
</feature>
<evidence type="ECO:0000313" key="2">
    <source>
        <dbReference type="EMBL" id="CAA9537166.1"/>
    </source>
</evidence>
<feature type="compositionally biased region" description="Basic and acidic residues" evidence="1">
    <location>
        <begin position="229"/>
        <end position="265"/>
    </location>
</feature>
<feature type="compositionally biased region" description="Basic residues" evidence="1">
    <location>
        <begin position="19"/>
        <end position="28"/>
    </location>
</feature>
<feature type="non-terminal residue" evidence="2">
    <location>
        <position position="1"/>
    </location>
</feature>
<feature type="compositionally biased region" description="Low complexity" evidence="1">
    <location>
        <begin position="122"/>
        <end position="131"/>
    </location>
</feature>
<feature type="compositionally biased region" description="Gly residues" evidence="1">
    <location>
        <begin position="359"/>
        <end position="369"/>
    </location>
</feature>
<sequence length="574" mass="63582">DGLPAARPGPAAGRTAPARPRRGVRRRPGLATRVLPSWDGARALARDARHHRHRVRRRERDRHDGRDRRQHRRGRDDGRGRDDHGGGGQDGRHDPGGQHRARRPARPCGDDRPGVLRRRQPVVRVPRLLARQSGADARPGRVVGAERGRLRVDLQAAPGRSLAGRRRAHARRRHRDDGAARQGRQLGPQGDHRGGLRDLARPDDRRLPTHGPERQPALPGVERQLAGADHPEGLRRRDDARQAAERHRPVEADEVRRQDGRDVRPQRRLVGRPDAPRRPGVDVLRRPAAAGRGHAAGPGRRGGPVLRPRRRGAAERRERQRGDAQVGRPPSDLDAHRQGPVRRQARPPGARSHARSRGDGPGPLPGQGGHRQRQRHRTGLPLRRPLRAAAAEGHRQGQGAPPGRRRLEHHGDAARREAAGDPRPGRPREGWRAGGGRHAERLRRGREHLLRPGLVPGEACGPALLGRRRDRDRRLRPPRHARRLPQRGAEDRGRLELVAVPVAGVRRGVPRLSGGGGRRRADDRREAAAGDPARGLPDPRAVLLQLPARALEEVPGRRDDRARPALRREGLTGL</sequence>
<feature type="compositionally biased region" description="Basic residues" evidence="1">
    <location>
        <begin position="48"/>
        <end position="60"/>
    </location>
</feature>
<accession>A0A6J4U2R4</accession>
<feature type="compositionally biased region" description="Basic and acidic residues" evidence="1">
    <location>
        <begin position="409"/>
        <end position="431"/>
    </location>
</feature>
<feature type="region of interest" description="Disordered" evidence="1">
    <location>
        <begin position="553"/>
        <end position="574"/>
    </location>
</feature>
<protein>
    <submittedName>
        <fullName evidence="2">Uncharacterized protein</fullName>
    </submittedName>
</protein>
<feature type="region of interest" description="Disordered" evidence="1">
    <location>
        <begin position="508"/>
        <end position="540"/>
    </location>
</feature>
<proteinExistence type="predicted"/>
<feature type="compositionally biased region" description="Low complexity" evidence="1">
    <location>
        <begin position="29"/>
        <end position="43"/>
    </location>
</feature>
<feature type="compositionally biased region" description="Basic residues" evidence="1">
    <location>
        <begin position="476"/>
        <end position="485"/>
    </location>
</feature>